<keyword evidence="2 7" id="KW-0813">Transport</keyword>
<evidence type="ECO:0000256" key="1">
    <source>
        <dbReference type="ARBA" id="ARBA00004571"/>
    </source>
</evidence>
<keyword evidence="6 7" id="KW-0998">Cell outer membrane</keyword>
<keyword evidence="4 7" id="KW-0812">Transmembrane</keyword>
<organism evidence="8">
    <name type="scientific">Salinimicrobium catena</name>
    <dbReference type="NCBI Taxonomy" id="390640"/>
    <lineage>
        <taxon>Bacteria</taxon>
        <taxon>Pseudomonadati</taxon>
        <taxon>Bacteroidota</taxon>
        <taxon>Flavobacteriia</taxon>
        <taxon>Flavobacteriales</taxon>
        <taxon>Flavobacteriaceae</taxon>
        <taxon>Salinimicrobium</taxon>
    </lineage>
</organism>
<evidence type="ECO:0000256" key="2">
    <source>
        <dbReference type="ARBA" id="ARBA00022448"/>
    </source>
</evidence>
<comment type="subcellular location">
    <subcellularLocation>
        <location evidence="1 7">Cell outer membrane</location>
        <topology evidence="1 7">Multi-pass membrane protein</topology>
    </subcellularLocation>
</comment>
<keyword evidence="3 7" id="KW-1134">Transmembrane beta strand</keyword>
<dbReference type="EMBL" id="DSEE01000487">
    <property type="protein sequence ID" value="HER40893.1"/>
    <property type="molecule type" value="Genomic_DNA"/>
</dbReference>
<dbReference type="PROSITE" id="PS52016">
    <property type="entry name" value="TONB_DEPENDENT_REC_3"/>
    <property type="match status" value="1"/>
</dbReference>
<evidence type="ECO:0000256" key="4">
    <source>
        <dbReference type="ARBA" id="ARBA00022692"/>
    </source>
</evidence>
<comment type="similarity">
    <text evidence="7">Belongs to the TonB-dependent receptor family.</text>
</comment>
<evidence type="ECO:0000256" key="7">
    <source>
        <dbReference type="PROSITE-ProRule" id="PRU01360"/>
    </source>
</evidence>
<keyword evidence="5 7" id="KW-0472">Membrane</keyword>
<evidence type="ECO:0000256" key="6">
    <source>
        <dbReference type="ARBA" id="ARBA00023237"/>
    </source>
</evidence>
<sequence>DKIAEGENETGGYLRLDVSLGTKEFNLSIARLQVFLGMDNITNTSYTNHLSTNRGAISIEPGRNIFVRVKLAF</sequence>
<keyword evidence="8" id="KW-0675">Receptor</keyword>
<reference evidence="8" key="1">
    <citation type="journal article" date="2020" name="mSystems">
        <title>Genome- and Community-Level Interaction Insights into Carbon Utilization and Element Cycling Functions of Hydrothermarchaeota in Hydrothermal Sediment.</title>
        <authorList>
            <person name="Zhou Z."/>
            <person name="Liu Y."/>
            <person name="Xu W."/>
            <person name="Pan J."/>
            <person name="Luo Z.H."/>
            <person name="Li M."/>
        </authorList>
    </citation>
    <scope>NUCLEOTIDE SEQUENCE [LARGE SCALE GENOMIC DNA]</scope>
    <source>
        <strain evidence="8">SpSt-1235</strain>
    </source>
</reference>
<gene>
    <name evidence="8" type="ORF">ENO10_06705</name>
</gene>
<dbReference type="SUPFAM" id="SSF56935">
    <property type="entry name" value="Porins"/>
    <property type="match status" value="1"/>
</dbReference>
<comment type="caution">
    <text evidence="8">The sequence shown here is derived from an EMBL/GenBank/DDBJ whole genome shotgun (WGS) entry which is preliminary data.</text>
</comment>
<dbReference type="InterPro" id="IPR036942">
    <property type="entry name" value="Beta-barrel_TonB_sf"/>
</dbReference>
<dbReference type="Proteomes" id="UP000885753">
    <property type="component" value="Unassembled WGS sequence"/>
</dbReference>
<name>A0A7C2R4I7_9FLAO</name>
<protein>
    <submittedName>
        <fullName evidence="8">TonB-dependent receptor</fullName>
    </submittedName>
</protein>
<evidence type="ECO:0000256" key="5">
    <source>
        <dbReference type="ARBA" id="ARBA00023136"/>
    </source>
</evidence>
<accession>A0A7C2R4I7</accession>
<dbReference type="Gene3D" id="2.40.170.20">
    <property type="entry name" value="TonB-dependent receptor, beta-barrel domain"/>
    <property type="match status" value="1"/>
</dbReference>
<evidence type="ECO:0000313" key="8">
    <source>
        <dbReference type="EMBL" id="HER40893.1"/>
    </source>
</evidence>
<dbReference type="AlphaFoldDB" id="A0A7C2R4I7"/>
<evidence type="ECO:0000256" key="3">
    <source>
        <dbReference type="ARBA" id="ARBA00022452"/>
    </source>
</evidence>
<dbReference type="InterPro" id="IPR039426">
    <property type="entry name" value="TonB-dep_rcpt-like"/>
</dbReference>
<dbReference type="GO" id="GO:0009279">
    <property type="term" value="C:cell outer membrane"/>
    <property type="evidence" value="ECO:0007669"/>
    <property type="project" value="UniProtKB-SubCell"/>
</dbReference>
<proteinExistence type="inferred from homology"/>
<feature type="non-terminal residue" evidence="8">
    <location>
        <position position="1"/>
    </location>
</feature>